<evidence type="ECO:0000313" key="4">
    <source>
        <dbReference type="Proteomes" id="UP000243515"/>
    </source>
</evidence>
<evidence type="ECO:0000313" key="3">
    <source>
        <dbReference type="EMBL" id="OXV09130.1"/>
    </source>
</evidence>
<dbReference type="OrthoDB" id="2331100at2759"/>
<sequence>MTRILNHILLAVMAMILVIGGGSGHETYEYSPDTDGSGKQSSDSNSNSGQGIGITIIVSSQGGTSGKQIWNQAKATSGQVHQVTVGGTAGLIYTPDTVNAAVGDMIQFNFMSVNHTVTQSAFTTPCVKMDGGVDSGFMPNPKNGINPPPMMMFQVTSSDPVWMYCRQKGHCGKGMVFSVNPTAAKSQADFKAAAMAQNGTAGASATTPSPLSSPSPVGSSPNVSPVSPVSPGPAVATPGNSNIADGNGNVSSGGACTCSCLCAAGSFPVGAGIGATGGMGGELTVEIVPNKNRGLLGRGS</sequence>
<comment type="caution">
    <text evidence="3">The sequence shown here is derived from an EMBL/GenBank/DDBJ whole genome shotgun (WGS) entry which is preliminary data.</text>
</comment>
<feature type="signal peptide" evidence="2">
    <location>
        <begin position="1"/>
        <end position="24"/>
    </location>
</feature>
<dbReference type="SUPFAM" id="SSF49503">
    <property type="entry name" value="Cupredoxins"/>
    <property type="match status" value="1"/>
</dbReference>
<feature type="chain" id="PRO_5012308304" description="Phytocyanin domain-containing protein" evidence="2">
    <location>
        <begin position="25"/>
        <end position="300"/>
    </location>
</feature>
<proteinExistence type="predicted"/>
<protein>
    <recommendedName>
        <fullName evidence="5">Phytocyanin domain-containing protein</fullName>
    </recommendedName>
</protein>
<keyword evidence="2" id="KW-0732">Signal</keyword>
<dbReference type="AlphaFoldDB" id="A0A232LY88"/>
<feature type="region of interest" description="Disordered" evidence="1">
    <location>
        <begin position="201"/>
        <end position="240"/>
    </location>
</feature>
<feature type="region of interest" description="Disordered" evidence="1">
    <location>
        <begin position="28"/>
        <end position="47"/>
    </location>
</feature>
<dbReference type="InterPro" id="IPR052953">
    <property type="entry name" value="Ser-rich/MCO-related"/>
</dbReference>
<evidence type="ECO:0000256" key="2">
    <source>
        <dbReference type="SAM" id="SignalP"/>
    </source>
</evidence>
<evidence type="ECO:0000256" key="1">
    <source>
        <dbReference type="SAM" id="MobiDB-lite"/>
    </source>
</evidence>
<dbReference type="Gene3D" id="2.60.40.420">
    <property type="entry name" value="Cupredoxins - blue copper proteins"/>
    <property type="match status" value="1"/>
</dbReference>
<feature type="compositionally biased region" description="Low complexity" evidence="1">
    <location>
        <begin position="35"/>
        <end position="47"/>
    </location>
</feature>
<keyword evidence="4" id="KW-1185">Reference proteome</keyword>
<organism evidence="3 4">
    <name type="scientific">Elaphomyces granulatus</name>
    <dbReference type="NCBI Taxonomy" id="519963"/>
    <lineage>
        <taxon>Eukaryota</taxon>
        <taxon>Fungi</taxon>
        <taxon>Dikarya</taxon>
        <taxon>Ascomycota</taxon>
        <taxon>Pezizomycotina</taxon>
        <taxon>Eurotiomycetes</taxon>
        <taxon>Eurotiomycetidae</taxon>
        <taxon>Eurotiales</taxon>
        <taxon>Elaphomycetaceae</taxon>
        <taxon>Elaphomyces</taxon>
    </lineage>
</organism>
<feature type="compositionally biased region" description="Low complexity" evidence="1">
    <location>
        <begin position="201"/>
        <end position="239"/>
    </location>
</feature>
<reference evidence="3 4" key="1">
    <citation type="journal article" date="2015" name="Environ. Microbiol.">
        <title>Metagenome sequence of Elaphomyces granulatus from sporocarp tissue reveals Ascomycota ectomycorrhizal fingerprints of genome expansion and a Proteobacteria-rich microbiome.</title>
        <authorList>
            <person name="Quandt C.A."/>
            <person name="Kohler A."/>
            <person name="Hesse C.N."/>
            <person name="Sharpton T.J."/>
            <person name="Martin F."/>
            <person name="Spatafora J.W."/>
        </authorList>
    </citation>
    <scope>NUCLEOTIDE SEQUENCE [LARGE SCALE GENOMIC DNA]</scope>
    <source>
        <strain evidence="3 4">OSC145934</strain>
    </source>
</reference>
<name>A0A232LY88_9EURO</name>
<dbReference type="CDD" id="cd00920">
    <property type="entry name" value="Cupredoxin"/>
    <property type="match status" value="1"/>
</dbReference>
<evidence type="ECO:0008006" key="5">
    <source>
        <dbReference type="Google" id="ProtNLM"/>
    </source>
</evidence>
<dbReference type="EMBL" id="NPHW01003696">
    <property type="protein sequence ID" value="OXV09130.1"/>
    <property type="molecule type" value="Genomic_DNA"/>
</dbReference>
<dbReference type="InterPro" id="IPR008972">
    <property type="entry name" value="Cupredoxin"/>
</dbReference>
<gene>
    <name evidence="3" type="ORF">Egran_03107</name>
</gene>
<dbReference type="Proteomes" id="UP000243515">
    <property type="component" value="Unassembled WGS sequence"/>
</dbReference>
<accession>A0A232LY88</accession>
<dbReference type="PANTHER" id="PTHR34883">
    <property type="entry name" value="SERINE-RICH PROTEIN, PUTATIVE-RELATED-RELATED"/>
    <property type="match status" value="1"/>
</dbReference>
<dbReference type="PANTHER" id="PTHR34883:SF4">
    <property type="entry name" value="CUPREDOXIN"/>
    <property type="match status" value="1"/>
</dbReference>